<reference evidence="2 3" key="1">
    <citation type="journal article" date="2016" name="Genome Biol. Evol.">
        <title>Gene Family Evolution Reflects Adaptation to Soil Environmental Stressors in the Genome of the Collembolan Orchesella cincta.</title>
        <authorList>
            <person name="Faddeeva-Vakhrusheva A."/>
            <person name="Derks M.F."/>
            <person name="Anvar S.Y."/>
            <person name="Agamennone V."/>
            <person name="Suring W."/>
            <person name="Smit S."/>
            <person name="van Straalen N.M."/>
            <person name="Roelofs D."/>
        </authorList>
    </citation>
    <scope>NUCLEOTIDE SEQUENCE [LARGE SCALE GENOMIC DNA]</scope>
    <source>
        <tissue evidence="2">Mixed pool</tissue>
    </source>
</reference>
<dbReference type="InterPro" id="IPR049076">
    <property type="entry name" value="ACCA"/>
</dbReference>
<comment type="caution">
    <text evidence="2">The sequence shown here is derived from an EMBL/GenBank/DDBJ whole genome shotgun (WGS) entry which is preliminary data.</text>
</comment>
<feature type="domain" description="CoA carboxyltransferase C-terminal" evidence="1">
    <location>
        <begin position="262"/>
        <end position="407"/>
    </location>
</feature>
<name>A0A1D2MDD0_ORCCI</name>
<sequence>MLIDTFGNEPGLTDELAAVLELTQLNRSENSRVADCARQVLNAAHKPTCGFLQSDSRPGEMAQHTCTSPIFESFYAVKIPQNPRMYLSANSRALIGLEEEIKKILKFATKIPRSRKGFRRRGISLFDRICKLEGGCMAGENLRDVGLLARETSQAYKEVVTMSMGLSCYWNWCVLVRLGQRVIQIENSRINPNRNGAPSNVIGREVYTSNNQLGGIQIMYNNGVSHKTERHDMEGIYSLLRWLSYFPAFKGGPLPILPSTDPVDREIQFFPTKAPYDPRFLLAGRPHPVNAAEWESGFFDHGTFDEIMKPWAQTVVCGRARLGGIPVGVIVVETRTVELNLPADPANLDSEAKTVSQAGQVWFPDSAYKTAQAIMDFSKEDLPLIIFANWRGFSGGMKDMYEQVVKFDPIVNSKHMEMYADTDARGSILEPEGVVHMKDVLKSIQEFDPKLQKLRSQLLECKQEDKLAIELAIWKRDLVLRRSCNYIKIKVEDFDGNPESLLEKGMIQDIVPWKSARTVLYWRLRRQLNRNMIMKYRKV</sequence>
<dbReference type="PANTHER" id="PTHR45728">
    <property type="entry name" value="ACETYL-COA CARBOXYLASE, ISOFORM A"/>
    <property type="match status" value="1"/>
</dbReference>
<proteinExistence type="predicted"/>
<dbReference type="EMBL" id="LJIJ01001701">
    <property type="protein sequence ID" value="ODM91018.1"/>
    <property type="molecule type" value="Genomic_DNA"/>
</dbReference>
<dbReference type="InterPro" id="IPR011763">
    <property type="entry name" value="COA_CT_C"/>
</dbReference>
<dbReference type="PANTHER" id="PTHR45728:SF3">
    <property type="entry name" value="ACETYL-COA CARBOXYLASE"/>
    <property type="match status" value="1"/>
</dbReference>
<gene>
    <name evidence="2" type="ORF">Ocin01_15666</name>
</gene>
<evidence type="ECO:0000259" key="1">
    <source>
        <dbReference type="PROSITE" id="PS50989"/>
    </source>
</evidence>
<dbReference type="InterPro" id="IPR029045">
    <property type="entry name" value="ClpP/crotonase-like_dom_sf"/>
</dbReference>
<accession>A0A1D2MDD0</accession>
<organism evidence="2 3">
    <name type="scientific">Orchesella cincta</name>
    <name type="common">Springtail</name>
    <name type="synonym">Podura cincta</name>
    <dbReference type="NCBI Taxonomy" id="48709"/>
    <lineage>
        <taxon>Eukaryota</taxon>
        <taxon>Metazoa</taxon>
        <taxon>Ecdysozoa</taxon>
        <taxon>Arthropoda</taxon>
        <taxon>Hexapoda</taxon>
        <taxon>Collembola</taxon>
        <taxon>Entomobryomorpha</taxon>
        <taxon>Entomobryoidea</taxon>
        <taxon>Orchesellidae</taxon>
        <taxon>Orchesellinae</taxon>
        <taxon>Orchesella</taxon>
    </lineage>
</organism>
<dbReference type="SUPFAM" id="SSF52096">
    <property type="entry name" value="ClpP/crotonase"/>
    <property type="match status" value="2"/>
</dbReference>
<dbReference type="AlphaFoldDB" id="A0A1D2MDD0"/>
<dbReference type="Gene3D" id="3.90.226.10">
    <property type="entry name" value="2-enoyl-CoA Hydratase, Chain A, domain 1"/>
    <property type="match status" value="3"/>
</dbReference>
<dbReference type="InterPro" id="IPR034733">
    <property type="entry name" value="AcCoA_carboxyl_beta"/>
</dbReference>
<dbReference type="GO" id="GO:0005739">
    <property type="term" value="C:mitochondrion"/>
    <property type="evidence" value="ECO:0007669"/>
    <property type="project" value="TreeGrafter"/>
</dbReference>
<dbReference type="GO" id="GO:0006633">
    <property type="term" value="P:fatty acid biosynthetic process"/>
    <property type="evidence" value="ECO:0007669"/>
    <property type="project" value="TreeGrafter"/>
</dbReference>
<dbReference type="OrthoDB" id="14612at2759"/>
<evidence type="ECO:0000313" key="3">
    <source>
        <dbReference type="Proteomes" id="UP000094527"/>
    </source>
</evidence>
<protein>
    <submittedName>
        <fullName evidence="2">Acetyl-CoA carboxylase 2</fullName>
    </submittedName>
</protein>
<evidence type="ECO:0000313" key="2">
    <source>
        <dbReference type="EMBL" id="ODM91018.1"/>
    </source>
</evidence>
<dbReference type="Proteomes" id="UP000094527">
    <property type="component" value="Unassembled WGS sequence"/>
</dbReference>
<dbReference type="PROSITE" id="PS50989">
    <property type="entry name" value="COA_CT_CTER"/>
    <property type="match status" value="1"/>
</dbReference>
<dbReference type="GO" id="GO:0003989">
    <property type="term" value="F:acetyl-CoA carboxylase activity"/>
    <property type="evidence" value="ECO:0007669"/>
    <property type="project" value="InterPro"/>
</dbReference>
<dbReference type="STRING" id="48709.A0A1D2MDD0"/>
<keyword evidence="3" id="KW-1185">Reference proteome</keyword>
<dbReference type="Pfam" id="PF01039">
    <property type="entry name" value="Carboxyl_trans"/>
    <property type="match status" value="1"/>
</dbReference>
<dbReference type="OMA" id="IMINIPP"/>